<accession>A0A1E3PN25</accession>
<sequence length="116" mass="13378">MVPISDPSPIMPLQAKGEIFAMIDQILECNSTTMLRTVRPTGFRTWIDIIRNHANLGRTLQRCRELFLERDPTNYEEGYHDSLNKSDKKVKFRKDLSAVTLAQIHHLKPIHSNPLP</sequence>
<dbReference type="AlphaFoldDB" id="A0A1E3PN25"/>
<organism evidence="1 2">
    <name type="scientific">Nadsonia fulvescens var. elongata DSM 6958</name>
    <dbReference type="NCBI Taxonomy" id="857566"/>
    <lineage>
        <taxon>Eukaryota</taxon>
        <taxon>Fungi</taxon>
        <taxon>Dikarya</taxon>
        <taxon>Ascomycota</taxon>
        <taxon>Saccharomycotina</taxon>
        <taxon>Dipodascomycetes</taxon>
        <taxon>Dipodascales</taxon>
        <taxon>Dipodascales incertae sedis</taxon>
        <taxon>Nadsonia</taxon>
    </lineage>
</organism>
<proteinExistence type="predicted"/>
<evidence type="ECO:0000313" key="1">
    <source>
        <dbReference type="EMBL" id="ODQ66835.1"/>
    </source>
</evidence>
<name>A0A1E3PN25_9ASCO</name>
<gene>
    <name evidence="1" type="ORF">NADFUDRAFT_82534</name>
</gene>
<reference evidence="1 2" key="1">
    <citation type="journal article" date="2016" name="Proc. Natl. Acad. Sci. U.S.A.">
        <title>Comparative genomics of biotechnologically important yeasts.</title>
        <authorList>
            <person name="Riley R."/>
            <person name="Haridas S."/>
            <person name="Wolfe K.H."/>
            <person name="Lopes M.R."/>
            <person name="Hittinger C.T."/>
            <person name="Goeker M."/>
            <person name="Salamov A.A."/>
            <person name="Wisecaver J.H."/>
            <person name="Long T.M."/>
            <person name="Calvey C.H."/>
            <person name="Aerts A.L."/>
            <person name="Barry K.W."/>
            <person name="Choi C."/>
            <person name="Clum A."/>
            <person name="Coughlan A.Y."/>
            <person name="Deshpande S."/>
            <person name="Douglass A.P."/>
            <person name="Hanson S.J."/>
            <person name="Klenk H.-P."/>
            <person name="LaButti K.M."/>
            <person name="Lapidus A."/>
            <person name="Lindquist E.A."/>
            <person name="Lipzen A.M."/>
            <person name="Meier-Kolthoff J.P."/>
            <person name="Ohm R.A."/>
            <person name="Otillar R.P."/>
            <person name="Pangilinan J.L."/>
            <person name="Peng Y."/>
            <person name="Rokas A."/>
            <person name="Rosa C.A."/>
            <person name="Scheuner C."/>
            <person name="Sibirny A.A."/>
            <person name="Slot J.C."/>
            <person name="Stielow J.B."/>
            <person name="Sun H."/>
            <person name="Kurtzman C.P."/>
            <person name="Blackwell M."/>
            <person name="Grigoriev I.V."/>
            <person name="Jeffries T.W."/>
        </authorList>
    </citation>
    <scope>NUCLEOTIDE SEQUENCE [LARGE SCALE GENOMIC DNA]</scope>
    <source>
        <strain evidence="1 2">DSM 6958</strain>
    </source>
</reference>
<dbReference type="Proteomes" id="UP000095009">
    <property type="component" value="Unassembled WGS sequence"/>
</dbReference>
<keyword evidence="2" id="KW-1185">Reference proteome</keyword>
<protein>
    <submittedName>
        <fullName evidence="1">Uncharacterized protein</fullName>
    </submittedName>
</protein>
<dbReference type="EMBL" id="KV454408">
    <property type="protein sequence ID" value="ODQ66835.1"/>
    <property type="molecule type" value="Genomic_DNA"/>
</dbReference>
<feature type="non-terminal residue" evidence="1">
    <location>
        <position position="116"/>
    </location>
</feature>
<evidence type="ECO:0000313" key="2">
    <source>
        <dbReference type="Proteomes" id="UP000095009"/>
    </source>
</evidence>